<dbReference type="eggNOG" id="arCOG13548">
    <property type="taxonomic scope" value="Archaea"/>
</dbReference>
<organism evidence="1 2">
    <name type="scientific">Aciduliprofundum boonei (strain DSM 19572 / T469)</name>
    <dbReference type="NCBI Taxonomy" id="439481"/>
    <lineage>
        <taxon>Archaea</taxon>
        <taxon>Methanobacteriati</taxon>
        <taxon>Thermoplasmatota</taxon>
        <taxon>DHVE2 group</taxon>
        <taxon>Candidatus Aciduliprofundum</taxon>
    </lineage>
</organism>
<protein>
    <submittedName>
        <fullName evidence="1">Uncharacterized protein</fullName>
    </submittedName>
</protein>
<keyword evidence="2" id="KW-1185">Reference proteome</keyword>
<evidence type="ECO:0000313" key="1">
    <source>
        <dbReference type="EMBL" id="ADD08858.1"/>
    </source>
</evidence>
<dbReference type="Proteomes" id="UP000001400">
    <property type="component" value="Chromosome"/>
</dbReference>
<gene>
    <name evidence="1" type="ordered locus">Aboo_1049</name>
</gene>
<sequence>MNEEKKFWEYVGKMGYPTSEKGVKYGSKEKEELDELRWFFYIRKEHYEGKQIGWIAGSHMSGLASKYWDANLAFIRVMDGEDDVVRKMSAIIRENAKTVEMYAKGIIENDIIDWVNRGGLIDMDGIIKSLKCLHSEENEFKRMYDSYEKFFGDAMKSRIMHVLEVLEISEQGIEEVKKNFEMWKERARDLVMNAERELKKLAEKAGIDYEQLRQKLL</sequence>
<evidence type="ECO:0000313" key="2">
    <source>
        <dbReference type="Proteomes" id="UP000001400"/>
    </source>
</evidence>
<dbReference type="KEGG" id="abi:Aboo_1049"/>
<reference evidence="1" key="1">
    <citation type="submission" date="2010-02" db="EMBL/GenBank/DDBJ databases">
        <title>Complete sequence of Aciduliprofundum boonei T469.</title>
        <authorList>
            <consortium name="US DOE Joint Genome Institute"/>
            <person name="Lucas S."/>
            <person name="Copeland A."/>
            <person name="Lapidus A."/>
            <person name="Cheng J.-F."/>
            <person name="Bruce D."/>
            <person name="Goodwin L."/>
            <person name="Pitluck S."/>
            <person name="Saunders E."/>
            <person name="Detter J.C."/>
            <person name="Han C."/>
            <person name="Tapia R."/>
            <person name="Land M."/>
            <person name="Hauser L."/>
            <person name="Kyrpides N."/>
            <person name="Mikhailova N."/>
            <person name="Flores G."/>
            <person name="Reysenbach A.-L."/>
            <person name="Woyke T."/>
        </authorList>
    </citation>
    <scope>NUCLEOTIDE SEQUENCE</scope>
    <source>
        <strain evidence="1">T469</strain>
    </source>
</reference>
<dbReference type="HOGENOM" id="CLU_1269846_0_0_2"/>
<accession>B5IHA2</accession>
<dbReference type="GeneID" id="8828006"/>
<dbReference type="AlphaFoldDB" id="B5IHA2"/>
<dbReference type="RefSeq" id="WP_008086576.1">
    <property type="nucleotide sequence ID" value="NC_013926.1"/>
</dbReference>
<dbReference type="EMBL" id="CP001941">
    <property type="protein sequence ID" value="ADD08858.1"/>
    <property type="molecule type" value="Genomic_DNA"/>
</dbReference>
<name>B5IHA2_ACIB4</name>
<proteinExistence type="predicted"/>